<feature type="domain" description="Beta-lactamase-related" evidence="2">
    <location>
        <begin position="114"/>
        <end position="401"/>
    </location>
</feature>
<dbReference type="Pfam" id="PF00144">
    <property type="entry name" value="Beta-lactamase"/>
    <property type="match status" value="1"/>
</dbReference>
<feature type="signal peptide" evidence="1">
    <location>
        <begin position="1"/>
        <end position="25"/>
    </location>
</feature>
<dbReference type="InterPro" id="IPR012338">
    <property type="entry name" value="Beta-lactam/transpept-like"/>
</dbReference>
<organism evidence="4 5">
    <name type="scientific">Exophiala mesophila</name>
    <name type="common">Black yeast-like fungus</name>
    <dbReference type="NCBI Taxonomy" id="212818"/>
    <lineage>
        <taxon>Eukaryota</taxon>
        <taxon>Fungi</taxon>
        <taxon>Dikarya</taxon>
        <taxon>Ascomycota</taxon>
        <taxon>Pezizomycotina</taxon>
        <taxon>Eurotiomycetes</taxon>
        <taxon>Chaetothyriomycetidae</taxon>
        <taxon>Chaetothyriales</taxon>
        <taxon>Herpotrichiellaceae</taxon>
        <taxon>Exophiala</taxon>
    </lineage>
</organism>
<feature type="domain" description="Beta-lactamase-like ARB-00930-like C-terminal" evidence="3">
    <location>
        <begin position="426"/>
        <end position="580"/>
    </location>
</feature>
<reference evidence="4 5" key="1">
    <citation type="submission" date="2017-03" db="EMBL/GenBank/DDBJ databases">
        <title>Genomes of endolithic fungi from Antarctica.</title>
        <authorList>
            <person name="Coleine C."/>
            <person name="Masonjones S."/>
            <person name="Stajich J.E."/>
        </authorList>
    </citation>
    <scope>NUCLEOTIDE SEQUENCE [LARGE SCALE GENOMIC DNA]</scope>
    <source>
        <strain evidence="4 5">CCFEE 6314</strain>
    </source>
</reference>
<dbReference type="EMBL" id="NAJM01000002">
    <property type="protein sequence ID" value="RVX75507.1"/>
    <property type="molecule type" value="Genomic_DNA"/>
</dbReference>
<dbReference type="InterPro" id="IPR001466">
    <property type="entry name" value="Beta-lactam-related"/>
</dbReference>
<dbReference type="Pfam" id="PF26335">
    <property type="entry name" value="ARB_00930_C"/>
    <property type="match status" value="1"/>
</dbReference>
<dbReference type="Proteomes" id="UP000288859">
    <property type="component" value="Unassembled WGS sequence"/>
</dbReference>
<protein>
    <submittedName>
        <fullName evidence="4">Uncharacterized protein</fullName>
    </submittedName>
</protein>
<evidence type="ECO:0000256" key="1">
    <source>
        <dbReference type="SAM" id="SignalP"/>
    </source>
</evidence>
<keyword evidence="1" id="KW-0732">Signal</keyword>
<evidence type="ECO:0000313" key="5">
    <source>
        <dbReference type="Proteomes" id="UP000288859"/>
    </source>
</evidence>
<evidence type="ECO:0000259" key="2">
    <source>
        <dbReference type="Pfam" id="PF00144"/>
    </source>
</evidence>
<evidence type="ECO:0000313" key="4">
    <source>
        <dbReference type="EMBL" id="RVX75507.1"/>
    </source>
</evidence>
<gene>
    <name evidence="4" type="ORF">B0A52_00860</name>
</gene>
<sequence length="583" mass="62479">MLYFPAAMMLRSILPILTLLSIARTQEYQPTEECPLLGPTFFSDFDLTTTDAFAEAQASFPDVIEALFNAGVVNSSTSSFTIDVYSTVTNTSVYNYSHQATEPALDEEFPEGGIDDETIFRIGSVSKLVTVYAILVQAGSLEVLTHPITDYLPELAGNSRNDPLNKIVWEDVTIGTLASHMAGSAQFPLVHLACLTPGDPGCTTAEFLEYMKDIRVPSQPVHQSSLYSDGGFGVLGRALERMTGQNYSEAIQSVLGESLGLNSTTTFMPEGDDVNALVIPGDPSVSSWGLDNQFTAPSGGIYSTNADLRAIGMSILHSQILSPADTRAWLKPHAHTSSLTSSVGAPWEISRLTLSVSTNSTRRRVSDLYTKAGGQAGYTSVFALSPDHKLGYSVQVAGPGSGLDRWTIRAAVGETFVVAAEHAAFEHAERHFQGTFAGGSGSDTNLTFTVEDDHPGLGLSEFFINGTDAMLNLTLPGLAALPEGLEQAVRLYPTGLEEILGDGGKRLKYRAVNQVIPLTPRALVEGGQSLFDDGCATWVSTSFFESPTGQFYDEFQLDVDSDGVLVAVTYPVAGITLEKSDDE</sequence>
<name>A0A438NIE6_EXOME</name>
<dbReference type="OrthoDB" id="6220758at2759"/>
<accession>A0A438NIE6</accession>
<dbReference type="SUPFAM" id="SSF56601">
    <property type="entry name" value="beta-lactamase/transpeptidase-like"/>
    <property type="match status" value="1"/>
</dbReference>
<dbReference type="PANTHER" id="PTHR22935">
    <property type="entry name" value="PENICILLIN-BINDING PROTEIN"/>
    <property type="match status" value="1"/>
</dbReference>
<dbReference type="PANTHER" id="PTHR22935:SF97">
    <property type="entry name" value="BETA-LACTAMASE-RELATED DOMAIN-CONTAINING PROTEIN"/>
    <property type="match status" value="1"/>
</dbReference>
<dbReference type="InterPro" id="IPR051478">
    <property type="entry name" value="Beta-lactamase-like_AB/R"/>
</dbReference>
<dbReference type="Gene3D" id="3.40.710.10">
    <property type="entry name" value="DD-peptidase/beta-lactamase superfamily"/>
    <property type="match status" value="1"/>
</dbReference>
<dbReference type="AlphaFoldDB" id="A0A438NIE6"/>
<feature type="chain" id="PRO_5019124009" evidence="1">
    <location>
        <begin position="26"/>
        <end position="583"/>
    </location>
</feature>
<evidence type="ECO:0000259" key="3">
    <source>
        <dbReference type="Pfam" id="PF26335"/>
    </source>
</evidence>
<comment type="caution">
    <text evidence="4">The sequence shown here is derived from an EMBL/GenBank/DDBJ whole genome shotgun (WGS) entry which is preliminary data.</text>
</comment>
<dbReference type="VEuPathDB" id="FungiDB:PV10_00340"/>
<dbReference type="InterPro" id="IPR058664">
    <property type="entry name" value="ARB_00930-like_C"/>
</dbReference>
<proteinExistence type="predicted"/>